<sequence length="439" mass="45009">MRPATGNRHPQGARLHAVARVNAVLAGRKVSIACLVVVTAAILGLSVYYSWPVDRSIFVSARTQSIAIRPSTPFEWVFSDVALCMAGGPPPPTRPAIAGSAAQTADADSVRDLSCGPATPVSSGPATLVTSAGSELELRRIGLGPLELRSDTGGVQLLFDGDVVSLTPEAGVVVDSLSFANGPALPFRGTAAIGVPVGAQGGAALLDGTYELREALGTRQRPELVGSGTLQAGDAVAIVEGLRSDATPRADVKGFLAPVDADQAGFRAVVSAFRPAAKEDGLRLEIARHGFAPTEIAPSWKDRVLADAFTYALVAIATVGLTGLTLLSQLRDLLRRPPGVAKNETAGTGNDAPASRMIGARGTATTGSQPEPAMTTASPHETPADWQSVRAGDAGPADTPKVMPADPSATVPRKAGEQTASTGDVSVPAHQPRPRSENA</sequence>
<keyword evidence="4" id="KW-1185">Reference proteome</keyword>
<dbReference type="AlphaFoldDB" id="A0A0M7A0Z2"/>
<dbReference type="Proteomes" id="UP000053235">
    <property type="component" value="Unassembled WGS sequence"/>
</dbReference>
<evidence type="ECO:0000313" key="3">
    <source>
        <dbReference type="EMBL" id="CTQ67464.1"/>
    </source>
</evidence>
<keyword evidence="2" id="KW-0812">Transmembrane</keyword>
<keyword evidence="2" id="KW-0472">Membrane</keyword>
<accession>A0A0M7A0Z2</accession>
<evidence type="ECO:0000256" key="1">
    <source>
        <dbReference type="SAM" id="MobiDB-lite"/>
    </source>
</evidence>
<evidence type="ECO:0000256" key="2">
    <source>
        <dbReference type="SAM" id="Phobius"/>
    </source>
</evidence>
<reference evidence="4" key="1">
    <citation type="submission" date="2015-07" db="EMBL/GenBank/DDBJ databases">
        <authorList>
            <person name="Rodrigo-Torres Lidia"/>
            <person name="Arahal R.David."/>
        </authorList>
    </citation>
    <scope>NUCLEOTIDE SEQUENCE [LARGE SCALE GENOMIC DNA]</scope>
    <source>
        <strain evidence="4">CECT 5112</strain>
    </source>
</reference>
<gene>
    <name evidence="3" type="ORF">LAX5112_01402</name>
</gene>
<feature type="compositionally biased region" description="Polar residues" evidence="1">
    <location>
        <begin position="363"/>
        <end position="379"/>
    </location>
</feature>
<protein>
    <submittedName>
        <fullName evidence="3">Uncharacterized protein</fullName>
    </submittedName>
</protein>
<feature type="region of interest" description="Disordered" evidence="1">
    <location>
        <begin position="339"/>
        <end position="439"/>
    </location>
</feature>
<keyword evidence="2" id="KW-1133">Transmembrane helix</keyword>
<organism evidence="3 4">
    <name type="scientific">Roseibium alexandrii</name>
    <dbReference type="NCBI Taxonomy" id="388408"/>
    <lineage>
        <taxon>Bacteria</taxon>
        <taxon>Pseudomonadati</taxon>
        <taxon>Pseudomonadota</taxon>
        <taxon>Alphaproteobacteria</taxon>
        <taxon>Hyphomicrobiales</taxon>
        <taxon>Stappiaceae</taxon>
        <taxon>Roseibium</taxon>
    </lineage>
</organism>
<name>A0A0M7A0Z2_9HYPH</name>
<feature type="transmembrane region" description="Helical" evidence="2">
    <location>
        <begin position="30"/>
        <end position="51"/>
    </location>
</feature>
<evidence type="ECO:0000313" key="4">
    <source>
        <dbReference type="Proteomes" id="UP000053235"/>
    </source>
</evidence>
<dbReference type="EMBL" id="CXWD01000004">
    <property type="protein sequence ID" value="CTQ67464.1"/>
    <property type="molecule type" value="Genomic_DNA"/>
</dbReference>
<proteinExistence type="predicted"/>